<organism evidence="1 2">
    <name type="scientific">Lacihabitans lacunae</name>
    <dbReference type="NCBI Taxonomy" id="1028214"/>
    <lineage>
        <taxon>Bacteria</taxon>
        <taxon>Pseudomonadati</taxon>
        <taxon>Bacteroidota</taxon>
        <taxon>Cytophagia</taxon>
        <taxon>Cytophagales</taxon>
        <taxon>Leadbetterellaceae</taxon>
        <taxon>Lacihabitans</taxon>
    </lineage>
</organism>
<sequence length="220" mass="25316">MLFGFLNKKPKTQKESSEDTFQKILSLKIPTEAIPYVVSLWQKHPFSFVVSRPRKSVLGNYTYKAQRHIISVNGNSNPYSFLVTLVHEIAHQHIQIQYARRKVLPHGIEWKTCFTELMQPLLTEQVFPENILSVLKVHMQNPAASSTKDPALMHALGIDSSAEFEENGEVLEQIPEGSDFIFNQKKYKKIADRRTRTLVQLDKTNKRFTILSHAKVKLVD</sequence>
<dbReference type="RefSeq" id="WP_379838324.1">
    <property type="nucleotide sequence ID" value="NZ_JBHRYQ010000001.1"/>
</dbReference>
<dbReference type="Proteomes" id="UP001595616">
    <property type="component" value="Unassembled WGS sequence"/>
</dbReference>
<evidence type="ECO:0000313" key="1">
    <source>
        <dbReference type="EMBL" id="MFC3811486.1"/>
    </source>
</evidence>
<keyword evidence="2" id="KW-1185">Reference proteome</keyword>
<evidence type="ECO:0000313" key="2">
    <source>
        <dbReference type="Proteomes" id="UP001595616"/>
    </source>
</evidence>
<protein>
    <submittedName>
        <fullName evidence="1">Transcription elongation protein SprT</fullName>
    </submittedName>
</protein>
<dbReference type="EMBL" id="JBHRYQ010000001">
    <property type="protein sequence ID" value="MFC3811486.1"/>
    <property type="molecule type" value="Genomic_DNA"/>
</dbReference>
<reference evidence="2" key="1">
    <citation type="journal article" date="2019" name="Int. J. Syst. Evol. Microbiol.">
        <title>The Global Catalogue of Microorganisms (GCM) 10K type strain sequencing project: providing services to taxonomists for standard genome sequencing and annotation.</title>
        <authorList>
            <consortium name="The Broad Institute Genomics Platform"/>
            <consortium name="The Broad Institute Genome Sequencing Center for Infectious Disease"/>
            <person name="Wu L."/>
            <person name="Ma J."/>
        </authorList>
    </citation>
    <scope>NUCLEOTIDE SEQUENCE [LARGE SCALE GENOMIC DNA]</scope>
    <source>
        <strain evidence="2">CECT 7956</strain>
    </source>
</reference>
<accession>A0ABV7YX39</accession>
<comment type="caution">
    <text evidence="1">The sequence shown here is derived from an EMBL/GenBank/DDBJ whole genome shotgun (WGS) entry which is preliminary data.</text>
</comment>
<gene>
    <name evidence="1" type="ORF">ACFOOI_12545</name>
</gene>
<name>A0ABV7YX39_9BACT</name>
<proteinExistence type="predicted"/>